<feature type="region of interest" description="Disordered" evidence="1">
    <location>
        <begin position="74"/>
        <end position="100"/>
    </location>
</feature>
<evidence type="ECO:0000256" key="1">
    <source>
        <dbReference type="SAM" id="MobiDB-lite"/>
    </source>
</evidence>
<evidence type="ECO:0000313" key="3">
    <source>
        <dbReference type="Proteomes" id="UP000664521"/>
    </source>
</evidence>
<evidence type="ECO:0000313" key="2">
    <source>
        <dbReference type="EMBL" id="CAF9926512.1"/>
    </source>
</evidence>
<reference evidence="2" key="1">
    <citation type="submission" date="2021-03" db="EMBL/GenBank/DDBJ databases">
        <authorList>
            <person name="Tagirdzhanova G."/>
        </authorList>
    </citation>
    <scope>NUCLEOTIDE SEQUENCE</scope>
</reference>
<organism evidence="2 3">
    <name type="scientific">Heterodermia speciosa</name>
    <dbReference type="NCBI Taxonomy" id="116794"/>
    <lineage>
        <taxon>Eukaryota</taxon>
        <taxon>Fungi</taxon>
        <taxon>Dikarya</taxon>
        <taxon>Ascomycota</taxon>
        <taxon>Pezizomycotina</taxon>
        <taxon>Lecanoromycetes</taxon>
        <taxon>OSLEUM clade</taxon>
        <taxon>Lecanoromycetidae</taxon>
        <taxon>Caliciales</taxon>
        <taxon>Physciaceae</taxon>
        <taxon>Heterodermia</taxon>
    </lineage>
</organism>
<sequence>MLTSRQRSQSINPLFKAKHAQRADLQLEASSWQLQGLAADARTSPQELSSLTWNHSTSSAGDIVVAAEQPVAEPYDIASSHSSSSRDKDANNPELLSVKR</sequence>
<proteinExistence type="predicted"/>
<dbReference type="EMBL" id="CAJPDS010000041">
    <property type="protein sequence ID" value="CAF9926512.1"/>
    <property type="molecule type" value="Genomic_DNA"/>
</dbReference>
<name>A0A8H3IFV6_9LECA</name>
<comment type="caution">
    <text evidence="2">The sequence shown here is derived from an EMBL/GenBank/DDBJ whole genome shotgun (WGS) entry which is preliminary data.</text>
</comment>
<accession>A0A8H3IFV6</accession>
<dbReference type="AlphaFoldDB" id="A0A8H3IFV6"/>
<keyword evidence="3" id="KW-1185">Reference proteome</keyword>
<dbReference type="Proteomes" id="UP000664521">
    <property type="component" value="Unassembled WGS sequence"/>
</dbReference>
<protein>
    <submittedName>
        <fullName evidence="2">Uncharacterized protein</fullName>
    </submittedName>
</protein>
<gene>
    <name evidence="2" type="ORF">HETSPECPRED_006353</name>
</gene>